<gene>
    <name evidence="1" type="ORF">B0X64_06680</name>
</gene>
<dbReference type="Gene3D" id="3.40.50.10140">
    <property type="entry name" value="Toll/interleukin-1 receptor homology (TIR) domain"/>
    <property type="match status" value="1"/>
</dbReference>
<dbReference type="SUPFAM" id="SSF52200">
    <property type="entry name" value="Toll/Interleukin receptor TIR domain"/>
    <property type="match status" value="1"/>
</dbReference>
<dbReference type="Proteomes" id="UP000319650">
    <property type="component" value="Unassembled WGS sequence"/>
</dbReference>
<dbReference type="InterPro" id="IPR035897">
    <property type="entry name" value="Toll_tir_struct_dom_sf"/>
</dbReference>
<dbReference type="RefSeq" id="WP_078264688.1">
    <property type="nucleotide sequence ID" value="NZ_MUPN01000446.1"/>
</dbReference>
<dbReference type="EMBL" id="MUPN01000446">
    <property type="protein sequence ID" value="OOQ39548.1"/>
    <property type="molecule type" value="Genomic_DNA"/>
</dbReference>
<evidence type="ECO:0000313" key="1">
    <source>
        <dbReference type="EMBL" id="OOQ39548.1"/>
    </source>
</evidence>
<protein>
    <submittedName>
        <fullName evidence="1">TIR domain protein</fullName>
    </submittedName>
</protein>
<dbReference type="AlphaFoldDB" id="A0A4Y4XJD6"/>
<accession>A0A4Y4XJD6</accession>
<evidence type="ECO:0000313" key="2">
    <source>
        <dbReference type="Proteomes" id="UP000319650"/>
    </source>
</evidence>
<comment type="caution">
    <text evidence="1">The sequence shown here is derived from an EMBL/GenBank/DDBJ whole genome shotgun (WGS) entry which is preliminary data.</text>
</comment>
<proteinExistence type="predicted"/>
<organism evidence="1 2">
    <name type="scientific">Helicobacter pylori</name>
    <name type="common">Campylobacter pylori</name>
    <dbReference type="NCBI Taxonomy" id="210"/>
    <lineage>
        <taxon>Bacteria</taxon>
        <taxon>Pseudomonadati</taxon>
        <taxon>Campylobacterota</taxon>
        <taxon>Epsilonproteobacteria</taxon>
        <taxon>Campylobacterales</taxon>
        <taxon>Helicobacteraceae</taxon>
        <taxon>Helicobacter</taxon>
    </lineage>
</organism>
<reference evidence="1 2" key="1">
    <citation type="journal article" date="2017" name="Front. Cell. Infect. Microbiol.">
        <title>Whole Genome Sequence and Phylogenetic Analysis Show Helicobacter pylori Strains from Latin America Have Followed a Unique Evolution Pathway.</title>
        <authorList>
            <person name="Munoz-Ramirez Z.Y."/>
            <person name="Mendez-Tenorio A."/>
            <person name="Kato I."/>
            <person name="Bravo M.M."/>
            <person name="Rizzato C."/>
            <person name="Thorell K."/>
            <person name="Torres R.C."/>
            <person name="Aviles-Jimenez F."/>
            <person name="Camorlinga M."/>
            <person name="Canzian F."/>
            <person name="Torres J."/>
        </authorList>
    </citation>
    <scope>NUCLEOTIDE SEQUENCE [LARGE SCALE GENOMIC DNA]</scope>
    <source>
        <strain evidence="1 2">CM22351</strain>
    </source>
</reference>
<name>A0A4Y4XJD6_HELPX</name>
<sequence length="233" mass="27103">MKAFVVDLDSRENQSILKPSTRCSNNQVHQINEAAKKIYELIKKAKHSNDDIILNHNEIKEAFFSPFKPQLKNAQVFLSHSHADINKALEVKNYLENQIKRKVFIDSLFWDYKDDVLNKLAKHDDISKIEDAFTLILRESLQDVIEKCPYFVFLQSKNSVSNQGLSRNQDLLKITYSAWIYEELKIANTFITDTTLKESHIKAMHVSYDVTNLLRRFKPISLDSLCKKSLLIL</sequence>